<sequence>MATTTALGYGLAGARRSALARAPLLPLRALYPALARALTTKRPLPAAFDQAVNDQLAAIHEAGTFKAERVITSAQRDQITVATAGTNKSQSVINFCANNYLGLSSHPAVIARAQAYLTQYGAGLSSVRFICGTQSIHKQLEEQLSQFYGTEDTILYASCFDANAGIFETLLTKEDAIISDALNHASIIDGVRLCKAQRFRYANCDMADLETQLQSADAAGARLKLIATDGVFSMDGKIAPLDHICDLAEKYNAIVFVDDCHATGFLGPHGRGTPEYFKVQDRVHLVNSTLGKALGGAAGGYTTGNANIISLLRNKSRPYLFSNTLPPPVIGAAAAAIELITDPTSQQQLLLKLWANTELFRKLLTDAGFTLKGDNHPIVPVMLGDARLAAEFANEMLQQNIYVIGFSYPVVPKGQARIRVQISAVHTEAQIRQAANAFIEIGRQKGVIPA</sequence>
<dbReference type="OrthoDB" id="10263824at2759"/>
<evidence type="ECO:0000256" key="11">
    <source>
        <dbReference type="ARBA" id="ARBA00075633"/>
    </source>
</evidence>
<dbReference type="PROSITE" id="PS00599">
    <property type="entry name" value="AA_TRANSFER_CLASS_2"/>
    <property type="match status" value="1"/>
</dbReference>
<dbReference type="GO" id="GO:0006783">
    <property type="term" value="P:heme biosynthetic process"/>
    <property type="evidence" value="ECO:0007669"/>
    <property type="project" value="UniProtKB-ARBA"/>
</dbReference>
<evidence type="ECO:0000256" key="7">
    <source>
        <dbReference type="ARBA" id="ARBA00023315"/>
    </source>
</evidence>
<evidence type="ECO:0000259" key="13">
    <source>
        <dbReference type="Pfam" id="PF00155"/>
    </source>
</evidence>
<proteinExistence type="inferred from homology"/>
<feature type="domain" description="Aminotransferase class I/classII large" evidence="13">
    <location>
        <begin position="91"/>
        <end position="438"/>
    </location>
</feature>
<dbReference type="SUPFAM" id="SSF53383">
    <property type="entry name" value="PLP-dependent transferases"/>
    <property type="match status" value="1"/>
</dbReference>
<comment type="function">
    <text evidence="2">Catalyzes the synthesis of 5-aminolevulinate (ALA) from succinyl-CoA and glycine, the first and rate-limiting step in heme biosynthesis.</text>
</comment>
<dbReference type="InterPro" id="IPR001917">
    <property type="entry name" value="Aminotrans_II_pyridoxalP_BS"/>
</dbReference>
<dbReference type="GO" id="GO:0006567">
    <property type="term" value="P:L-threonine catabolic process"/>
    <property type="evidence" value="ECO:0007669"/>
    <property type="project" value="InterPro"/>
</dbReference>
<evidence type="ECO:0000313" key="15">
    <source>
        <dbReference type="Proteomes" id="UP001151582"/>
    </source>
</evidence>
<name>A0A9W8B271_9FUNG</name>
<dbReference type="PANTHER" id="PTHR13693">
    <property type="entry name" value="CLASS II AMINOTRANSFERASE/8-AMINO-7-OXONONANOATE SYNTHASE"/>
    <property type="match status" value="1"/>
</dbReference>
<keyword evidence="5" id="KW-0808">Transferase</keyword>
<dbReference type="PANTHER" id="PTHR13693:SF102">
    <property type="entry name" value="2-AMINO-3-KETOBUTYRATE COENZYME A LIGASE, MITOCHONDRIAL"/>
    <property type="match status" value="1"/>
</dbReference>
<evidence type="ECO:0000256" key="2">
    <source>
        <dbReference type="ARBA" id="ARBA00003076"/>
    </source>
</evidence>
<evidence type="ECO:0000256" key="12">
    <source>
        <dbReference type="ARBA" id="ARBA00078624"/>
    </source>
</evidence>
<dbReference type="AlphaFoldDB" id="A0A9W8B271"/>
<dbReference type="NCBIfam" id="NF005394">
    <property type="entry name" value="PRK06939.1"/>
    <property type="match status" value="1"/>
</dbReference>
<reference evidence="14" key="1">
    <citation type="submission" date="2022-07" db="EMBL/GenBank/DDBJ databases">
        <title>Phylogenomic reconstructions and comparative analyses of Kickxellomycotina fungi.</title>
        <authorList>
            <person name="Reynolds N.K."/>
            <person name="Stajich J.E."/>
            <person name="Barry K."/>
            <person name="Grigoriev I.V."/>
            <person name="Crous P."/>
            <person name="Smith M.E."/>
        </authorList>
    </citation>
    <scope>NUCLEOTIDE SEQUENCE</scope>
    <source>
        <strain evidence="14">RSA 567</strain>
    </source>
</reference>
<keyword evidence="7" id="KW-0012">Acyltransferase</keyword>
<dbReference type="Pfam" id="PF00155">
    <property type="entry name" value="Aminotran_1_2"/>
    <property type="match status" value="1"/>
</dbReference>
<dbReference type="EMBL" id="JANBQB010000209">
    <property type="protein sequence ID" value="KAJ1979636.1"/>
    <property type="molecule type" value="Genomic_DNA"/>
</dbReference>
<evidence type="ECO:0000256" key="1">
    <source>
        <dbReference type="ARBA" id="ARBA00001933"/>
    </source>
</evidence>
<evidence type="ECO:0000256" key="6">
    <source>
        <dbReference type="ARBA" id="ARBA00022898"/>
    </source>
</evidence>
<dbReference type="Gene3D" id="3.90.1150.10">
    <property type="entry name" value="Aspartate Aminotransferase, domain 1"/>
    <property type="match status" value="1"/>
</dbReference>
<comment type="cofactor">
    <cofactor evidence="1">
        <name>pyridoxal 5'-phosphate</name>
        <dbReference type="ChEBI" id="CHEBI:597326"/>
    </cofactor>
</comment>
<comment type="catalytic activity">
    <reaction evidence="8">
        <text>glycine + acetyl-CoA = (2S)-2-amino-3-oxobutanoate + CoA</text>
        <dbReference type="Rhea" id="RHEA:20736"/>
        <dbReference type="ChEBI" id="CHEBI:57287"/>
        <dbReference type="ChEBI" id="CHEBI:57288"/>
        <dbReference type="ChEBI" id="CHEBI:57305"/>
        <dbReference type="ChEBI" id="CHEBI:78948"/>
        <dbReference type="EC" id="2.3.1.29"/>
    </reaction>
    <physiologicalReaction direction="right-to-left" evidence="8">
        <dbReference type="Rhea" id="RHEA:20738"/>
    </physiologicalReaction>
</comment>
<dbReference type="FunFam" id="3.90.1150.10:FF:000004">
    <property type="entry name" value="2-amino-3-ketobutyrate coenzyme A ligase"/>
    <property type="match status" value="1"/>
</dbReference>
<evidence type="ECO:0000313" key="14">
    <source>
        <dbReference type="EMBL" id="KAJ1979636.1"/>
    </source>
</evidence>
<dbReference type="InterPro" id="IPR004839">
    <property type="entry name" value="Aminotransferase_I/II_large"/>
</dbReference>
<keyword evidence="15" id="KW-1185">Reference proteome</keyword>
<dbReference type="EC" id="2.3.1.29" evidence="9"/>
<dbReference type="InterPro" id="IPR015421">
    <property type="entry name" value="PyrdxlP-dep_Trfase_major"/>
</dbReference>
<organism evidence="14 15">
    <name type="scientific">Dimargaris verticillata</name>
    <dbReference type="NCBI Taxonomy" id="2761393"/>
    <lineage>
        <taxon>Eukaryota</taxon>
        <taxon>Fungi</taxon>
        <taxon>Fungi incertae sedis</taxon>
        <taxon>Zoopagomycota</taxon>
        <taxon>Kickxellomycotina</taxon>
        <taxon>Dimargaritomycetes</taxon>
        <taxon>Dimargaritales</taxon>
        <taxon>Dimargaritaceae</taxon>
        <taxon>Dimargaris</taxon>
    </lineage>
</organism>
<dbReference type="GO" id="GO:0005737">
    <property type="term" value="C:cytoplasm"/>
    <property type="evidence" value="ECO:0007669"/>
    <property type="project" value="UniProtKB-ARBA"/>
</dbReference>
<evidence type="ECO:0000256" key="3">
    <source>
        <dbReference type="ARBA" id="ARBA00008392"/>
    </source>
</evidence>
<evidence type="ECO:0000256" key="8">
    <source>
        <dbReference type="ARBA" id="ARBA00052559"/>
    </source>
</evidence>
<dbReference type="InterPro" id="IPR011282">
    <property type="entry name" value="2am3keto_CoA_ligase"/>
</dbReference>
<dbReference type="GO" id="GO:0008890">
    <property type="term" value="F:glycine C-acetyltransferase activity"/>
    <property type="evidence" value="ECO:0007669"/>
    <property type="project" value="UniProtKB-EC"/>
</dbReference>
<dbReference type="Proteomes" id="UP001151582">
    <property type="component" value="Unassembled WGS sequence"/>
</dbReference>
<dbReference type="NCBIfam" id="TIGR01822">
    <property type="entry name" value="2am3keto_CoA"/>
    <property type="match status" value="1"/>
</dbReference>
<comment type="caution">
    <text evidence="14">The sequence shown here is derived from an EMBL/GenBank/DDBJ whole genome shotgun (WGS) entry which is preliminary data.</text>
</comment>
<dbReference type="InterPro" id="IPR015424">
    <property type="entry name" value="PyrdxlP-dep_Trfase"/>
</dbReference>
<dbReference type="InterPro" id="IPR050087">
    <property type="entry name" value="AON_synthase_class-II"/>
</dbReference>
<dbReference type="GO" id="GO:0030170">
    <property type="term" value="F:pyridoxal phosphate binding"/>
    <property type="evidence" value="ECO:0007669"/>
    <property type="project" value="InterPro"/>
</dbReference>
<evidence type="ECO:0000256" key="9">
    <source>
        <dbReference type="ARBA" id="ARBA00067076"/>
    </source>
</evidence>
<keyword evidence="6" id="KW-0663">Pyridoxal phosphate</keyword>
<gene>
    <name evidence="14" type="ORF">H4R34_002749</name>
</gene>
<dbReference type="FunFam" id="3.40.640.10:FF:000006">
    <property type="entry name" value="5-aminolevulinate synthase, mitochondrial"/>
    <property type="match status" value="1"/>
</dbReference>
<evidence type="ECO:0000256" key="5">
    <source>
        <dbReference type="ARBA" id="ARBA00022679"/>
    </source>
</evidence>
<accession>A0A9W8B271</accession>
<dbReference type="Gene3D" id="3.40.640.10">
    <property type="entry name" value="Type I PLP-dependent aspartate aminotransferase-like (Major domain)"/>
    <property type="match status" value="1"/>
</dbReference>
<evidence type="ECO:0000256" key="4">
    <source>
        <dbReference type="ARBA" id="ARBA00019560"/>
    </source>
</evidence>
<dbReference type="InterPro" id="IPR015422">
    <property type="entry name" value="PyrdxlP-dep_Trfase_small"/>
</dbReference>
<protein>
    <recommendedName>
        <fullName evidence="10">2-amino-3-ketobutyrate coenzyme A ligase, mitochondrial</fullName>
        <ecNumber evidence="9">2.3.1.29</ecNumber>
    </recommendedName>
    <alternativeName>
        <fullName evidence="4">5-aminolevulinate synthase, mitochondrial</fullName>
    </alternativeName>
    <alternativeName>
        <fullName evidence="11">Aminoacetone synthase</fullName>
    </alternativeName>
    <alternativeName>
        <fullName evidence="12">Glycine acetyltransferase</fullName>
    </alternativeName>
</protein>
<dbReference type="HAMAP" id="MF_00985">
    <property type="entry name" value="2am3keto_CoA_ligase"/>
    <property type="match status" value="1"/>
</dbReference>
<dbReference type="CDD" id="cd06454">
    <property type="entry name" value="KBL_like"/>
    <property type="match status" value="1"/>
</dbReference>
<comment type="similarity">
    <text evidence="3">Belongs to the class-II pyridoxal-phosphate-dependent aminotransferase family.</text>
</comment>
<evidence type="ECO:0000256" key="10">
    <source>
        <dbReference type="ARBA" id="ARBA00069660"/>
    </source>
</evidence>